<feature type="transmembrane region" description="Helical" evidence="2">
    <location>
        <begin position="314"/>
        <end position="334"/>
    </location>
</feature>
<name>A0ABT1L763_9HYPH</name>
<feature type="domain" description="STAS" evidence="3">
    <location>
        <begin position="1"/>
        <end position="127"/>
    </location>
</feature>
<dbReference type="InterPro" id="IPR003453">
    <property type="entry name" value="ABC_MlaE_roteobac"/>
</dbReference>
<sequence length="377" mass="39729">MDDTPGFSVERSDGALRLSLTGAWTAAAAEAVEETGDRLPAEAGDAKRVVLDLSGVSRLDTLGAWVVDRARARLAGAGASAEYDALTEPQRILLHETAWHDLTPQQRARGSVLVNTLSDVGQAVVNAGRDVVGGVAFLGALVAAIGRVATNPKRFRMTSVVFHLESVGFQSVPIIALISFLVGCIIAQQGIFQLRRFGAVAFVVDLTGILVLRELGVLLTSIMIAGRSGSAFTAEIGSMKMREEIDALRVMGLDPMEVLVLPRILALVLALPMLTFLADLAALLGGGVVAWIYGGIGKEVFLSRLQSAIALNTFMVGLIKAPFMALVIGVIASIEGLAVKGSAESLGRHVTSSVVKAIFMVIVVDGLFAMFFAAIKY</sequence>
<dbReference type="InterPro" id="IPR030802">
    <property type="entry name" value="Permease_MalE"/>
</dbReference>
<reference evidence="4 5" key="1">
    <citation type="submission" date="2022-07" db="EMBL/GenBank/DDBJ databases">
        <authorList>
            <person name="Li W.-J."/>
            <person name="Deng Q.-Q."/>
        </authorList>
    </citation>
    <scope>NUCLEOTIDE SEQUENCE [LARGE SCALE GENOMIC DNA]</scope>
    <source>
        <strain evidence="4 5">SYSU M60028</strain>
    </source>
</reference>
<comment type="caution">
    <text evidence="4">The sequence shown here is derived from an EMBL/GenBank/DDBJ whole genome shotgun (WGS) entry which is preliminary data.</text>
</comment>
<dbReference type="InterPro" id="IPR002645">
    <property type="entry name" value="STAS_dom"/>
</dbReference>
<dbReference type="InterPro" id="IPR036513">
    <property type="entry name" value="STAS_dom_sf"/>
</dbReference>
<feature type="transmembrane region" description="Helical" evidence="2">
    <location>
        <begin position="264"/>
        <end position="293"/>
    </location>
</feature>
<dbReference type="PANTHER" id="PTHR30188:SF3">
    <property type="entry name" value="ABC TRANSPORTER PERMEASE"/>
    <property type="match status" value="1"/>
</dbReference>
<feature type="transmembrane region" description="Helical" evidence="2">
    <location>
        <begin position="199"/>
        <end position="225"/>
    </location>
</feature>
<accession>A0ABT1L763</accession>
<proteinExistence type="inferred from homology"/>
<feature type="transmembrane region" description="Helical" evidence="2">
    <location>
        <begin position="131"/>
        <end position="149"/>
    </location>
</feature>
<feature type="transmembrane region" description="Helical" evidence="2">
    <location>
        <begin position="354"/>
        <end position="375"/>
    </location>
</feature>
<protein>
    <submittedName>
        <fullName evidence="4">ABC transporter permease</fullName>
    </submittedName>
</protein>
<feature type="transmembrane region" description="Helical" evidence="2">
    <location>
        <begin position="169"/>
        <end position="187"/>
    </location>
</feature>
<dbReference type="PROSITE" id="PS50801">
    <property type="entry name" value="STAS"/>
    <property type="match status" value="1"/>
</dbReference>
<dbReference type="RefSeq" id="WP_254738100.1">
    <property type="nucleotide sequence ID" value="NZ_JANCLU010000001.1"/>
</dbReference>
<dbReference type="Gene3D" id="3.30.750.24">
    <property type="entry name" value="STAS domain"/>
    <property type="match status" value="1"/>
</dbReference>
<keyword evidence="5" id="KW-1185">Reference proteome</keyword>
<dbReference type="Proteomes" id="UP001205890">
    <property type="component" value="Unassembled WGS sequence"/>
</dbReference>
<gene>
    <name evidence="4" type="ORF">NK718_02070</name>
</gene>
<evidence type="ECO:0000313" key="5">
    <source>
        <dbReference type="Proteomes" id="UP001205890"/>
    </source>
</evidence>
<dbReference type="Pfam" id="PF02405">
    <property type="entry name" value="MlaE"/>
    <property type="match status" value="1"/>
</dbReference>
<evidence type="ECO:0000313" key="4">
    <source>
        <dbReference type="EMBL" id="MCP8937289.1"/>
    </source>
</evidence>
<evidence type="ECO:0000259" key="3">
    <source>
        <dbReference type="PROSITE" id="PS50801"/>
    </source>
</evidence>
<comment type="similarity">
    <text evidence="2">Belongs to the MlaE permease family.</text>
</comment>
<keyword evidence="2" id="KW-0812">Transmembrane</keyword>
<dbReference type="PANTHER" id="PTHR30188">
    <property type="entry name" value="ABC TRANSPORTER PERMEASE PROTEIN-RELATED"/>
    <property type="match status" value="1"/>
</dbReference>
<keyword evidence="2" id="KW-1003">Cell membrane</keyword>
<comment type="function">
    <text evidence="1">Could be part of an ABC transporter complex.</text>
</comment>
<dbReference type="NCBIfam" id="TIGR00056">
    <property type="entry name" value="MlaE family lipid ABC transporter permease subunit"/>
    <property type="match status" value="1"/>
</dbReference>
<evidence type="ECO:0000256" key="1">
    <source>
        <dbReference type="ARBA" id="ARBA00003787"/>
    </source>
</evidence>
<keyword evidence="2" id="KW-0997">Cell inner membrane</keyword>
<keyword evidence="2" id="KW-1133">Transmembrane helix</keyword>
<organism evidence="4 5">
    <name type="scientific">Alsobacter ponti</name>
    <dbReference type="NCBI Taxonomy" id="2962936"/>
    <lineage>
        <taxon>Bacteria</taxon>
        <taxon>Pseudomonadati</taxon>
        <taxon>Pseudomonadota</taxon>
        <taxon>Alphaproteobacteria</taxon>
        <taxon>Hyphomicrobiales</taxon>
        <taxon>Alsobacteraceae</taxon>
        <taxon>Alsobacter</taxon>
    </lineage>
</organism>
<dbReference type="Pfam" id="PF13466">
    <property type="entry name" value="STAS_2"/>
    <property type="match status" value="1"/>
</dbReference>
<dbReference type="SUPFAM" id="SSF52091">
    <property type="entry name" value="SpoIIaa-like"/>
    <property type="match status" value="1"/>
</dbReference>
<dbReference type="EMBL" id="JANCLU010000001">
    <property type="protein sequence ID" value="MCP8937289.1"/>
    <property type="molecule type" value="Genomic_DNA"/>
</dbReference>
<evidence type="ECO:0000256" key="2">
    <source>
        <dbReference type="RuleBase" id="RU362044"/>
    </source>
</evidence>
<dbReference type="InterPro" id="IPR058548">
    <property type="entry name" value="MlaB-like_STAS"/>
</dbReference>
<comment type="subcellular location">
    <subcellularLocation>
        <location evidence="2">Cell inner membrane</location>
        <topology evidence="2">Multi-pass membrane protein</topology>
    </subcellularLocation>
</comment>
<keyword evidence="2" id="KW-0472">Membrane</keyword>